<keyword evidence="8" id="KW-1185">Reference proteome</keyword>
<dbReference type="Ensembl" id="ENSJHYT00000027250.1">
    <property type="protein sequence ID" value="ENSJHYP00000022593.1"/>
    <property type="gene ID" value="ENSJHYG00000017037.1"/>
</dbReference>
<protein>
    <submittedName>
        <fullName evidence="7">Uncharacterized protein</fullName>
    </submittedName>
</protein>
<dbReference type="PANTHER" id="PTHR23414:SF2">
    <property type="entry name" value="PROTEIN ADM2"/>
    <property type="match status" value="1"/>
</dbReference>
<dbReference type="InterPro" id="IPR051665">
    <property type="entry name" value="Adrenomedullin-reg_peptide"/>
</dbReference>
<dbReference type="AlphaFoldDB" id="A0A8C5NSX7"/>
<reference evidence="7" key="1">
    <citation type="submission" date="2025-08" db="UniProtKB">
        <authorList>
            <consortium name="Ensembl"/>
        </authorList>
    </citation>
    <scope>IDENTIFICATION</scope>
</reference>
<evidence type="ECO:0000256" key="4">
    <source>
        <dbReference type="ARBA" id="ARBA00022729"/>
    </source>
</evidence>
<evidence type="ECO:0000256" key="2">
    <source>
        <dbReference type="ARBA" id="ARBA00010575"/>
    </source>
</evidence>
<feature type="compositionally biased region" description="Polar residues" evidence="6">
    <location>
        <begin position="248"/>
        <end position="259"/>
    </location>
</feature>
<feature type="compositionally biased region" description="Pro residues" evidence="6">
    <location>
        <begin position="135"/>
        <end position="147"/>
    </location>
</feature>
<feature type="compositionally biased region" description="Gly residues" evidence="6">
    <location>
        <begin position="61"/>
        <end position="73"/>
    </location>
</feature>
<dbReference type="PANTHER" id="PTHR23414">
    <property type="entry name" value="ADRENOMEDULLIN, ADM"/>
    <property type="match status" value="1"/>
</dbReference>
<evidence type="ECO:0000256" key="5">
    <source>
        <dbReference type="ARBA" id="ARBA00023157"/>
    </source>
</evidence>
<evidence type="ECO:0000256" key="6">
    <source>
        <dbReference type="SAM" id="MobiDB-lite"/>
    </source>
</evidence>
<dbReference type="GO" id="GO:0010460">
    <property type="term" value="P:positive regulation of heart rate"/>
    <property type="evidence" value="ECO:0007669"/>
    <property type="project" value="TreeGrafter"/>
</dbReference>
<dbReference type="OMA" id="ARIWGPQ"/>
<feature type="compositionally biased region" description="Pro residues" evidence="6">
    <location>
        <begin position="182"/>
        <end position="202"/>
    </location>
</feature>
<feature type="compositionally biased region" description="Low complexity" evidence="6">
    <location>
        <begin position="97"/>
        <end position="134"/>
    </location>
</feature>
<dbReference type="Proteomes" id="UP000694408">
    <property type="component" value="Unplaced"/>
</dbReference>
<evidence type="ECO:0000313" key="7">
    <source>
        <dbReference type="Ensembl" id="ENSJHYP00000022593.1"/>
    </source>
</evidence>
<comment type="subcellular location">
    <subcellularLocation>
        <location evidence="1">Secreted</location>
    </subcellularLocation>
</comment>
<proteinExistence type="inferred from homology"/>
<accession>A0A8C5NSX7</accession>
<dbReference type="GO" id="GO:0005576">
    <property type="term" value="C:extracellular region"/>
    <property type="evidence" value="ECO:0007669"/>
    <property type="project" value="UniProtKB-SubCell"/>
</dbReference>
<feature type="compositionally biased region" description="Pro residues" evidence="6">
    <location>
        <begin position="211"/>
        <end position="228"/>
    </location>
</feature>
<feature type="region of interest" description="Disordered" evidence="6">
    <location>
        <begin position="1"/>
        <end position="73"/>
    </location>
</feature>
<feature type="region of interest" description="Disordered" evidence="6">
    <location>
        <begin position="96"/>
        <end position="259"/>
    </location>
</feature>
<keyword evidence="3" id="KW-0964">Secreted</keyword>
<reference evidence="7" key="2">
    <citation type="submission" date="2025-09" db="UniProtKB">
        <authorList>
            <consortium name="Ensembl"/>
        </authorList>
    </citation>
    <scope>IDENTIFICATION</scope>
</reference>
<name>A0A8C5NSX7_JUNHY</name>
<evidence type="ECO:0000313" key="8">
    <source>
        <dbReference type="Proteomes" id="UP000694408"/>
    </source>
</evidence>
<evidence type="ECO:0000256" key="3">
    <source>
        <dbReference type="ARBA" id="ARBA00022525"/>
    </source>
</evidence>
<feature type="compositionally biased region" description="Low complexity" evidence="6">
    <location>
        <begin position="164"/>
        <end position="181"/>
    </location>
</feature>
<keyword evidence="4" id="KW-0732">Signal</keyword>
<sequence>MGPKAPSSLELRRGLLRKRRPGTGALRPGQLCGPVGVPGAPRGYRGSGVGAGQSPWERGGRSGGSRGGSGGCPGVSCVRDTCPCARGTCVPAGSGGFLLLLSSSSSPPPLLLLSSSSAPPEAPGSALAPGSAVPGAPPEPQPCPPDRVPSLLQGLPGAEPPGADPRSPRSAPGPAARGDPAAPSPGSPARPVGRPPAPPARPAAPAVARPAPRPAAPRAGPPVRPPPVQNLSHRLWQLRGQSGRRDSSPMNPNSPHSYG</sequence>
<dbReference type="GO" id="GO:0003073">
    <property type="term" value="P:regulation of systemic arterial blood pressure"/>
    <property type="evidence" value="ECO:0007669"/>
    <property type="project" value="TreeGrafter"/>
</dbReference>
<evidence type="ECO:0000256" key="1">
    <source>
        <dbReference type="ARBA" id="ARBA00004613"/>
    </source>
</evidence>
<comment type="similarity">
    <text evidence="2">Belongs to the adrenomedullin family.</text>
</comment>
<dbReference type="GO" id="GO:0007189">
    <property type="term" value="P:adenylate cyclase-activating G protein-coupled receptor signaling pathway"/>
    <property type="evidence" value="ECO:0007669"/>
    <property type="project" value="TreeGrafter"/>
</dbReference>
<organism evidence="7 8">
    <name type="scientific">Junco hyemalis</name>
    <name type="common">Dark-eyed junco</name>
    <dbReference type="NCBI Taxonomy" id="40217"/>
    <lineage>
        <taxon>Eukaryota</taxon>
        <taxon>Metazoa</taxon>
        <taxon>Chordata</taxon>
        <taxon>Craniata</taxon>
        <taxon>Vertebrata</taxon>
        <taxon>Euteleostomi</taxon>
        <taxon>Archelosauria</taxon>
        <taxon>Archosauria</taxon>
        <taxon>Dinosauria</taxon>
        <taxon>Saurischia</taxon>
        <taxon>Theropoda</taxon>
        <taxon>Coelurosauria</taxon>
        <taxon>Aves</taxon>
        <taxon>Neognathae</taxon>
        <taxon>Neoaves</taxon>
        <taxon>Telluraves</taxon>
        <taxon>Australaves</taxon>
        <taxon>Passeriformes</taxon>
        <taxon>Passerellidae</taxon>
        <taxon>Junco</taxon>
    </lineage>
</organism>
<keyword evidence="5" id="KW-1015">Disulfide bond</keyword>